<name>A0A8J5LC05_ZINOF</name>
<protein>
    <recommendedName>
        <fullName evidence="2">DUF4378 domain-containing protein</fullName>
    </recommendedName>
</protein>
<dbReference type="EMBL" id="JACMSC010000005">
    <property type="protein sequence ID" value="KAG6522867.1"/>
    <property type="molecule type" value="Genomic_DNA"/>
</dbReference>
<dbReference type="AlphaFoldDB" id="A0A8J5LC05"/>
<dbReference type="InterPro" id="IPR025486">
    <property type="entry name" value="DUF4378"/>
</dbReference>
<proteinExistence type="predicted"/>
<dbReference type="GO" id="GO:0051513">
    <property type="term" value="P:regulation of monopolar cell growth"/>
    <property type="evidence" value="ECO:0007669"/>
    <property type="project" value="InterPro"/>
</dbReference>
<evidence type="ECO:0000313" key="3">
    <source>
        <dbReference type="EMBL" id="KAG6522867.1"/>
    </source>
</evidence>
<dbReference type="PANTHER" id="PTHR31680">
    <property type="entry name" value="LONGIFOLIA PROTEIN"/>
    <property type="match status" value="1"/>
</dbReference>
<organism evidence="3 4">
    <name type="scientific">Zingiber officinale</name>
    <name type="common">Ginger</name>
    <name type="synonym">Amomum zingiber</name>
    <dbReference type="NCBI Taxonomy" id="94328"/>
    <lineage>
        <taxon>Eukaryota</taxon>
        <taxon>Viridiplantae</taxon>
        <taxon>Streptophyta</taxon>
        <taxon>Embryophyta</taxon>
        <taxon>Tracheophyta</taxon>
        <taxon>Spermatophyta</taxon>
        <taxon>Magnoliopsida</taxon>
        <taxon>Liliopsida</taxon>
        <taxon>Zingiberales</taxon>
        <taxon>Zingiberaceae</taxon>
        <taxon>Zingiber</taxon>
    </lineage>
</organism>
<feature type="compositionally biased region" description="Polar residues" evidence="1">
    <location>
        <begin position="528"/>
        <end position="543"/>
    </location>
</feature>
<keyword evidence="4" id="KW-1185">Reference proteome</keyword>
<comment type="caution">
    <text evidence="3">The sequence shown here is derived from an EMBL/GenBank/DDBJ whole genome shotgun (WGS) entry which is preliminary data.</text>
</comment>
<reference evidence="3 4" key="1">
    <citation type="submission" date="2020-08" db="EMBL/GenBank/DDBJ databases">
        <title>Plant Genome Project.</title>
        <authorList>
            <person name="Zhang R.-G."/>
        </authorList>
    </citation>
    <scope>NUCLEOTIDE SEQUENCE [LARGE SCALE GENOMIC DNA]</scope>
    <source>
        <tissue evidence="3">Rhizome</tissue>
    </source>
</reference>
<feature type="compositionally biased region" description="Basic residues" evidence="1">
    <location>
        <begin position="41"/>
        <end position="50"/>
    </location>
</feature>
<dbReference type="InterPro" id="IPR033334">
    <property type="entry name" value="LNG1/2"/>
</dbReference>
<feature type="domain" description="DUF4378" evidence="2">
    <location>
        <begin position="683"/>
        <end position="836"/>
    </location>
</feature>
<sequence>MAPELLGSFAGEDQDLEKQIGCVTAIFQMFDRRILLARQQRNRHQHKKIPSGHALLKSSRHETEVNPYSSEILQEKNPAKNWYENEKASMESSRASCSSLSSSSSSLEFDKSSHKDMHSFDKTFFSERSLKNSSSCRSSVTSPAAKSGRRSPDFTIKTSSDGKLKNHAYKHQDSPRPSIYPADNMPADLNEAIRVLIELKKAPWSFADREAKDGSLAQILQKSPRFSCDERELSNSSAKIREPPRLSLDGRQCCRRSTSAIVSKTSLTLEDLDKANTSPCRNRASNLLQDLSSQKRHPGVVAKLMGIEDMPELSSPAQVAVIRRKMNAKHDQVSQSDRRRETIVEKPTEDLKQTSRILSEATPWVVQQDRSHSANMTKTGSLHKEMPSEDLKLFMHMVDEIRAQRLAKNTSPEGNNQSVRSPKVRKWPTKAGDDPRSFEPPIVIMKPSKTINMADASSHSIIQLEGLPTLPKLHTGTGRKGYASSTTDRELSHKQFIRRSTTSNDSLRCQSNSTQILGKNAGISLTTSITWSPRSQQMKTDSVSPRDRFRLQQSQEQKNRGHVDEIISGRKNSNCRDDESSPASNRSTRSALHSTVLQQSIQIQKKSILSMHQDASETVDSLCHDEFLPSPLKKSSYTVQDDGPCTLNSFQDNRKLAQHKVLGSNEHEERQMFDFIKQNPDNKYVSDILLAAGFLNKESAIPLQQHIKPDLFSVLEKQHGQQKPSAEKNHRKLVFDVVTEILAHKRGELVYKNPCEFFLRRRRMLNGQQLVGEICTEIKGLRAMSTRWSTTSEDCAELISSEDILGRSEGWEDFCMEKIRVPMQIGRLIFQDLINEIVGEAN</sequence>
<evidence type="ECO:0000313" key="4">
    <source>
        <dbReference type="Proteomes" id="UP000734854"/>
    </source>
</evidence>
<feature type="region of interest" description="Disordered" evidence="1">
    <location>
        <begin position="133"/>
        <end position="179"/>
    </location>
</feature>
<feature type="region of interest" description="Disordered" evidence="1">
    <location>
        <begin position="528"/>
        <end position="594"/>
    </location>
</feature>
<dbReference type="Pfam" id="PF14309">
    <property type="entry name" value="DUF4378"/>
    <property type="match status" value="1"/>
</dbReference>
<feature type="compositionally biased region" description="Polar residues" evidence="1">
    <location>
        <begin position="581"/>
        <end position="594"/>
    </location>
</feature>
<accession>A0A8J5LC05</accession>
<evidence type="ECO:0000259" key="2">
    <source>
        <dbReference type="Pfam" id="PF14309"/>
    </source>
</evidence>
<feature type="region of interest" description="Disordered" evidence="1">
    <location>
        <begin position="41"/>
        <end position="72"/>
    </location>
</feature>
<dbReference type="Proteomes" id="UP000734854">
    <property type="component" value="Unassembled WGS sequence"/>
</dbReference>
<feature type="region of interest" description="Disordered" evidence="1">
    <location>
        <begin position="470"/>
        <end position="493"/>
    </location>
</feature>
<feature type="compositionally biased region" description="Basic and acidic residues" evidence="1">
    <location>
        <begin position="160"/>
        <end position="174"/>
    </location>
</feature>
<dbReference type="PANTHER" id="PTHR31680:SF4">
    <property type="entry name" value="LONGIFOLIA PROTEIN"/>
    <property type="match status" value="1"/>
</dbReference>
<feature type="region of interest" description="Disordered" evidence="1">
    <location>
        <begin position="406"/>
        <end position="441"/>
    </location>
</feature>
<gene>
    <name evidence="3" type="ORF">ZIOFF_020022</name>
</gene>
<feature type="compositionally biased region" description="Polar residues" evidence="1">
    <location>
        <begin position="407"/>
        <end position="420"/>
    </location>
</feature>
<feature type="compositionally biased region" description="Basic and acidic residues" evidence="1">
    <location>
        <begin position="557"/>
        <end position="579"/>
    </location>
</feature>
<evidence type="ECO:0000256" key="1">
    <source>
        <dbReference type="SAM" id="MobiDB-lite"/>
    </source>
</evidence>